<dbReference type="GO" id="GO:0005886">
    <property type="term" value="C:plasma membrane"/>
    <property type="evidence" value="ECO:0007669"/>
    <property type="project" value="UniProtKB-SubCell"/>
</dbReference>
<dbReference type="InterPro" id="IPR048279">
    <property type="entry name" value="MdtK-like"/>
</dbReference>
<dbReference type="Pfam" id="PF01554">
    <property type="entry name" value="MatE"/>
    <property type="match status" value="2"/>
</dbReference>
<organism evidence="8 9">
    <name type="scientific">Candidatus Blautia merdavium</name>
    <dbReference type="NCBI Taxonomy" id="2838494"/>
    <lineage>
        <taxon>Bacteria</taxon>
        <taxon>Bacillati</taxon>
        <taxon>Bacillota</taxon>
        <taxon>Clostridia</taxon>
        <taxon>Lachnospirales</taxon>
        <taxon>Lachnospiraceae</taxon>
        <taxon>Blautia</taxon>
    </lineage>
</organism>
<reference evidence="8" key="1">
    <citation type="journal article" date="2021" name="PeerJ">
        <title>Extensive microbial diversity within the chicken gut microbiome revealed by metagenomics and culture.</title>
        <authorList>
            <person name="Gilroy R."/>
            <person name="Ravi A."/>
            <person name="Getino M."/>
            <person name="Pursley I."/>
            <person name="Horton D.L."/>
            <person name="Alikhan N.F."/>
            <person name="Baker D."/>
            <person name="Gharbi K."/>
            <person name="Hall N."/>
            <person name="Watson M."/>
            <person name="Adriaenssens E.M."/>
            <person name="Foster-Nyarko E."/>
            <person name="Jarju S."/>
            <person name="Secka A."/>
            <person name="Antonio M."/>
            <person name="Oren A."/>
            <person name="Chaudhuri R.R."/>
            <person name="La Ragione R."/>
            <person name="Hildebrand F."/>
            <person name="Pallen M.J."/>
        </authorList>
    </citation>
    <scope>NUCLEOTIDE SEQUENCE</scope>
    <source>
        <strain evidence="8">ChiBcec2-3848</strain>
    </source>
</reference>
<evidence type="ECO:0000256" key="7">
    <source>
        <dbReference type="SAM" id="Phobius"/>
    </source>
</evidence>
<dbReference type="PANTHER" id="PTHR43823">
    <property type="entry name" value="SPORULATION PROTEIN YKVU"/>
    <property type="match status" value="1"/>
</dbReference>
<reference evidence="8" key="2">
    <citation type="submission" date="2021-04" db="EMBL/GenBank/DDBJ databases">
        <authorList>
            <person name="Gilroy R."/>
        </authorList>
    </citation>
    <scope>NUCLEOTIDE SEQUENCE</scope>
    <source>
        <strain evidence="8">ChiBcec2-3848</strain>
    </source>
</reference>
<dbReference type="InterPro" id="IPR051327">
    <property type="entry name" value="MATE_MepA_subfamily"/>
</dbReference>
<dbReference type="GO" id="GO:0015297">
    <property type="term" value="F:antiporter activity"/>
    <property type="evidence" value="ECO:0007669"/>
    <property type="project" value="InterPro"/>
</dbReference>
<comment type="subcellular location">
    <subcellularLocation>
        <location evidence="1">Cell membrane</location>
        <topology evidence="1">Multi-pass membrane protein</topology>
    </subcellularLocation>
</comment>
<gene>
    <name evidence="8" type="ORF">H9753_14175</name>
</gene>
<dbReference type="GO" id="GO:0042910">
    <property type="term" value="F:xenobiotic transmembrane transporter activity"/>
    <property type="evidence" value="ECO:0007669"/>
    <property type="project" value="InterPro"/>
</dbReference>
<keyword evidence="6 7" id="KW-0472">Membrane</keyword>
<keyword evidence="2" id="KW-0813">Transport</keyword>
<feature type="transmembrane region" description="Helical" evidence="7">
    <location>
        <begin position="386"/>
        <end position="405"/>
    </location>
</feature>
<feature type="transmembrane region" description="Helical" evidence="7">
    <location>
        <begin position="353"/>
        <end position="374"/>
    </location>
</feature>
<evidence type="ECO:0000256" key="4">
    <source>
        <dbReference type="ARBA" id="ARBA00022692"/>
    </source>
</evidence>
<evidence type="ECO:0000256" key="2">
    <source>
        <dbReference type="ARBA" id="ARBA00022448"/>
    </source>
</evidence>
<keyword evidence="3" id="KW-1003">Cell membrane</keyword>
<dbReference type="PIRSF" id="PIRSF006603">
    <property type="entry name" value="DinF"/>
    <property type="match status" value="1"/>
</dbReference>
<feature type="transmembrane region" description="Helical" evidence="7">
    <location>
        <begin position="266"/>
        <end position="290"/>
    </location>
</feature>
<feature type="transmembrane region" description="Helical" evidence="7">
    <location>
        <begin position="411"/>
        <end position="430"/>
    </location>
</feature>
<dbReference type="PANTHER" id="PTHR43823:SF3">
    <property type="entry name" value="MULTIDRUG EXPORT PROTEIN MEPA"/>
    <property type="match status" value="1"/>
</dbReference>
<comment type="caution">
    <text evidence="8">The sequence shown here is derived from an EMBL/GenBank/DDBJ whole genome shotgun (WGS) entry which is preliminary data.</text>
</comment>
<feature type="transmembrane region" description="Helical" evidence="7">
    <location>
        <begin position="12"/>
        <end position="32"/>
    </location>
</feature>
<name>A0A9D2TDQ1_9FIRM</name>
<protein>
    <submittedName>
        <fullName evidence="8">Multidrug transporter MatE</fullName>
    </submittedName>
</protein>
<keyword evidence="5 7" id="KW-1133">Transmembrane helix</keyword>
<evidence type="ECO:0000256" key="3">
    <source>
        <dbReference type="ARBA" id="ARBA00022475"/>
    </source>
</evidence>
<feature type="transmembrane region" description="Helical" evidence="7">
    <location>
        <begin position="186"/>
        <end position="211"/>
    </location>
</feature>
<dbReference type="InterPro" id="IPR002528">
    <property type="entry name" value="MATE_fam"/>
</dbReference>
<evidence type="ECO:0000256" key="6">
    <source>
        <dbReference type="ARBA" id="ARBA00023136"/>
    </source>
</evidence>
<feature type="transmembrane region" description="Helical" evidence="7">
    <location>
        <begin position="232"/>
        <end position="254"/>
    </location>
</feature>
<evidence type="ECO:0000313" key="8">
    <source>
        <dbReference type="EMBL" id="HJC64737.1"/>
    </source>
</evidence>
<evidence type="ECO:0000256" key="1">
    <source>
        <dbReference type="ARBA" id="ARBA00004651"/>
    </source>
</evidence>
<feature type="transmembrane region" description="Helical" evidence="7">
    <location>
        <begin position="44"/>
        <end position="67"/>
    </location>
</feature>
<evidence type="ECO:0000256" key="5">
    <source>
        <dbReference type="ARBA" id="ARBA00022989"/>
    </source>
</evidence>
<proteinExistence type="predicted"/>
<dbReference type="EMBL" id="DWVZ01000200">
    <property type="protein sequence ID" value="HJC64737.1"/>
    <property type="molecule type" value="Genomic_DNA"/>
</dbReference>
<dbReference type="AlphaFoldDB" id="A0A9D2TDQ1"/>
<feature type="transmembrane region" description="Helical" evidence="7">
    <location>
        <begin position="132"/>
        <end position="149"/>
    </location>
</feature>
<feature type="transmembrane region" description="Helical" evidence="7">
    <location>
        <begin position="88"/>
        <end position="112"/>
    </location>
</feature>
<feature type="transmembrane region" description="Helical" evidence="7">
    <location>
        <begin position="161"/>
        <end position="180"/>
    </location>
</feature>
<keyword evidence="4 7" id="KW-0812">Transmembrane</keyword>
<dbReference type="Proteomes" id="UP000823886">
    <property type="component" value="Unassembled WGS sequence"/>
</dbReference>
<accession>A0A9D2TDQ1</accession>
<evidence type="ECO:0000313" key="9">
    <source>
        <dbReference type="Proteomes" id="UP000823886"/>
    </source>
</evidence>
<sequence>MDLKTGNIRRLYFKYLSPSLFSGLVMSIYSLVDMIVVGQYEGAAGTAALACISPFWTLFCCLSVLFGNGGAVLFSTARGAGKKYESNLAFTVSFLLICTASLFVWLVIFFFDKSLLRLFGADEQLLPLALEYVGWLKWGIPLWPIGYYLGMFIRNDGSPSLVGIATVCGGIFNIFGDYFLTFTCDLGIQGAAIATVAGQGIAFSIQLFHFFSRKNTIAFVRITAFFRQGKEILSVGLPSFLCSVGMGFLIILFNNQIMRYLGSSELAVYGVASSLFTLVQTFSYGIGNAAQPIVAENLGARQWRRIQETKNWGCITAAVIGTAAAAASFLFPLEIVSIFMKASDSVLMIAPAALRKYFLCFLFVPFNVFAAYYLQAVKQVKESVTLSALRGFLLSGLFLYLFPVVFGAQSIWYVMVCAECIVSFTAVVLLNKKIQKET</sequence>
<feature type="transmembrane region" description="Helical" evidence="7">
    <location>
        <begin position="311"/>
        <end position="333"/>
    </location>
</feature>